<organism evidence="1 2">
    <name type="scientific">Cephus cinctus</name>
    <name type="common">Wheat stem sawfly</name>
    <dbReference type="NCBI Taxonomy" id="211228"/>
    <lineage>
        <taxon>Eukaryota</taxon>
        <taxon>Metazoa</taxon>
        <taxon>Ecdysozoa</taxon>
        <taxon>Arthropoda</taxon>
        <taxon>Hexapoda</taxon>
        <taxon>Insecta</taxon>
        <taxon>Pterygota</taxon>
        <taxon>Neoptera</taxon>
        <taxon>Endopterygota</taxon>
        <taxon>Hymenoptera</taxon>
        <taxon>Cephoidea</taxon>
        <taxon>Cephidae</taxon>
        <taxon>Cephus</taxon>
    </lineage>
</organism>
<name>A0AAJ7RJ87_CEPCN</name>
<dbReference type="RefSeq" id="XP_024941477.1">
    <property type="nucleotide sequence ID" value="XM_025085709.1"/>
</dbReference>
<dbReference type="GeneID" id="112494466"/>
<dbReference type="Proteomes" id="UP000694920">
    <property type="component" value="Unplaced"/>
</dbReference>
<evidence type="ECO:0000313" key="1">
    <source>
        <dbReference type="Proteomes" id="UP000694920"/>
    </source>
</evidence>
<proteinExistence type="predicted"/>
<sequence>MWDLSTKEPGAPSHFVPELYWISLGTVQIIISENTIKFLVTSMFMRKKVLLDVIGHSMVDLTKNQKLARSPHSEIRKPRGLYEFPGRIFSHGSHLTDHIFYLMDFHCSTRRWTLRKRHHTALLLQEAII</sequence>
<accession>A0AAJ7RJ87</accession>
<gene>
    <name evidence="2" type="primary">LOC112494466</name>
</gene>
<reference evidence="2" key="1">
    <citation type="submission" date="2025-08" db="UniProtKB">
        <authorList>
            <consortium name="RefSeq"/>
        </authorList>
    </citation>
    <scope>IDENTIFICATION</scope>
</reference>
<evidence type="ECO:0000313" key="2">
    <source>
        <dbReference type="RefSeq" id="XP_024941477.1"/>
    </source>
</evidence>
<dbReference type="AlphaFoldDB" id="A0AAJ7RJ87"/>
<keyword evidence="1" id="KW-1185">Reference proteome</keyword>
<protein>
    <submittedName>
        <fullName evidence="2">Uncharacterized protein LOC112494466</fullName>
    </submittedName>
</protein>
<dbReference type="KEGG" id="ccin:112494466"/>